<keyword evidence="6" id="KW-0808">Transferase</keyword>
<evidence type="ECO:0000256" key="12">
    <source>
        <dbReference type="ARBA" id="ARBA00043086"/>
    </source>
</evidence>
<evidence type="ECO:0000256" key="13">
    <source>
        <dbReference type="ARBA" id="ARBA00043219"/>
    </source>
</evidence>
<organism evidence="14 15">
    <name type="scientific">Nakaseomyces bracarensis</name>
    <dbReference type="NCBI Taxonomy" id="273131"/>
    <lineage>
        <taxon>Eukaryota</taxon>
        <taxon>Fungi</taxon>
        <taxon>Dikarya</taxon>
        <taxon>Ascomycota</taxon>
        <taxon>Saccharomycotina</taxon>
        <taxon>Saccharomycetes</taxon>
        <taxon>Saccharomycetales</taxon>
        <taxon>Saccharomycetaceae</taxon>
        <taxon>Nakaseomyces</taxon>
    </lineage>
</organism>
<dbReference type="PANTHER" id="PTHR11129">
    <property type="entry name" value="PROTEIN FARNESYLTRANSFERASE ALPHA SUBUNIT/RAB GERANYLGERANYL TRANSFERASE ALPHA SUBUNIT"/>
    <property type="match status" value="1"/>
</dbReference>
<dbReference type="Pfam" id="PF01239">
    <property type="entry name" value="PPTA"/>
    <property type="match status" value="4"/>
</dbReference>
<dbReference type="InterPro" id="IPR002088">
    <property type="entry name" value="Prenyl_trans_a"/>
</dbReference>
<keyword evidence="8" id="KW-0460">Magnesium</keyword>
<dbReference type="PROSITE" id="PS51147">
    <property type="entry name" value="PFTA"/>
    <property type="match status" value="4"/>
</dbReference>
<accession>A0ABR4NXI0</accession>
<name>A0ABR4NXI0_9SACH</name>
<evidence type="ECO:0000256" key="9">
    <source>
        <dbReference type="ARBA" id="ARBA00040965"/>
    </source>
</evidence>
<reference evidence="14 15" key="1">
    <citation type="submission" date="2024-05" db="EMBL/GenBank/DDBJ databases">
        <title>Long read based assembly of the Candida bracarensis genome reveals expanded adhesin content.</title>
        <authorList>
            <person name="Marcet-Houben M."/>
            <person name="Ksiezopolska E."/>
            <person name="Gabaldon T."/>
        </authorList>
    </citation>
    <scope>NUCLEOTIDE SEQUENCE [LARGE SCALE GENOMIC DNA]</scope>
    <source>
        <strain evidence="14 15">CBM6</strain>
    </source>
</reference>
<dbReference type="EC" id="2.5.1.58" evidence="4"/>
<dbReference type="EC" id="2.5.1.59" evidence="3"/>
<evidence type="ECO:0000313" key="15">
    <source>
        <dbReference type="Proteomes" id="UP001623330"/>
    </source>
</evidence>
<evidence type="ECO:0000313" key="14">
    <source>
        <dbReference type="EMBL" id="KAL3233591.1"/>
    </source>
</evidence>
<dbReference type="Proteomes" id="UP001623330">
    <property type="component" value="Unassembled WGS sequence"/>
</dbReference>
<evidence type="ECO:0000256" key="4">
    <source>
        <dbReference type="ARBA" id="ARBA00012702"/>
    </source>
</evidence>
<evidence type="ECO:0000256" key="10">
    <source>
        <dbReference type="ARBA" id="ARBA00041392"/>
    </source>
</evidence>
<evidence type="ECO:0000256" key="8">
    <source>
        <dbReference type="ARBA" id="ARBA00022842"/>
    </source>
</evidence>
<keyword evidence="5" id="KW-0637">Prenyltransferase</keyword>
<proteinExistence type="inferred from homology"/>
<dbReference type="Gene3D" id="1.25.40.120">
    <property type="entry name" value="Protein prenylyltransferase"/>
    <property type="match status" value="1"/>
</dbReference>
<evidence type="ECO:0000256" key="11">
    <source>
        <dbReference type="ARBA" id="ARBA00042436"/>
    </source>
</evidence>
<comment type="cofactor">
    <cofactor evidence="1">
        <name>Mg(2+)</name>
        <dbReference type="ChEBI" id="CHEBI:18420"/>
    </cofactor>
</comment>
<dbReference type="EMBL" id="JBEVYD010000004">
    <property type="protein sequence ID" value="KAL3233591.1"/>
    <property type="molecule type" value="Genomic_DNA"/>
</dbReference>
<comment type="similarity">
    <text evidence="2">Belongs to the protein prenyltransferase subunit alpha family.</text>
</comment>
<dbReference type="SUPFAM" id="SSF48439">
    <property type="entry name" value="Protein prenylyltransferase"/>
    <property type="match status" value="1"/>
</dbReference>
<keyword evidence="7" id="KW-0677">Repeat</keyword>
<evidence type="ECO:0000256" key="6">
    <source>
        <dbReference type="ARBA" id="ARBA00022679"/>
    </source>
</evidence>
<evidence type="ECO:0000256" key="3">
    <source>
        <dbReference type="ARBA" id="ARBA00012700"/>
    </source>
</evidence>
<evidence type="ECO:0000256" key="5">
    <source>
        <dbReference type="ARBA" id="ARBA00022602"/>
    </source>
</evidence>
<dbReference type="PANTHER" id="PTHR11129:SF1">
    <property type="entry name" value="PROTEIN FARNESYLTRANSFERASE_GERANYLGERANYLTRANSFERASE TYPE-1 SUBUNIT ALPHA"/>
    <property type="match status" value="1"/>
</dbReference>
<evidence type="ECO:0000256" key="1">
    <source>
        <dbReference type="ARBA" id="ARBA00001946"/>
    </source>
</evidence>
<evidence type="ECO:0000256" key="7">
    <source>
        <dbReference type="ARBA" id="ARBA00022737"/>
    </source>
</evidence>
<gene>
    <name evidence="14" type="ORF">RNJ44_03631</name>
</gene>
<sequence length="337" mass="39661">MAMTMEWVKEQFGDVEPMSIELAVPNELCKILYSDEYRVLLGLCRRLMSENELSERALLLTAKVINLAPAFYTVWNYRYNIIKSRISGGEGEGDGDGKLGDDAALLDKELDWLDEVTLGNPKNYQIWSYRQALLKLHPAPSFKREMPIIQLMIDEDTKNYHVWSYRKWCVLFFRDFNHEIAFTDLMIRRDIYNNSAWTHRMFVWQHTTPSSTQIISEIDNYLRTKIELAPQNISCWTYLRGLYELFLRENYDPSIIRFAESFVDGVLETSTSSKEEEEEQKDVPDNIESSYALEFLAHVYSRESSKKERAIRAYKLLADKYDPIRSKLWQHKLAQLN</sequence>
<comment type="caution">
    <text evidence="14">The sequence shown here is derived from an EMBL/GenBank/DDBJ whole genome shotgun (WGS) entry which is preliminary data.</text>
</comment>
<evidence type="ECO:0000256" key="2">
    <source>
        <dbReference type="ARBA" id="ARBA00006734"/>
    </source>
</evidence>
<keyword evidence="15" id="KW-1185">Reference proteome</keyword>
<protein>
    <recommendedName>
        <fullName evidence="9">Protein farnesyltransferase/geranylgeranyltransferase type-1 subunit alpha</fullName>
        <ecNumber evidence="4">2.5.1.58</ecNumber>
        <ecNumber evidence="3">2.5.1.59</ecNumber>
    </recommendedName>
    <alternativeName>
        <fullName evidence="12">CAAX farnesyltransferase subunit alpha</fullName>
    </alternativeName>
    <alternativeName>
        <fullName evidence="11">FTase-alpha</fullName>
    </alternativeName>
    <alternativeName>
        <fullName evidence="10">Ras proteins prenyltransferase subunit alpha</fullName>
    </alternativeName>
    <alternativeName>
        <fullName evidence="13">Type I protein geranyl-geranyltransferase subunit alpha</fullName>
    </alternativeName>
</protein>